<organism evidence="2 3">
    <name type="scientific">Zopfia rhizophila CBS 207.26</name>
    <dbReference type="NCBI Taxonomy" id="1314779"/>
    <lineage>
        <taxon>Eukaryota</taxon>
        <taxon>Fungi</taxon>
        <taxon>Dikarya</taxon>
        <taxon>Ascomycota</taxon>
        <taxon>Pezizomycotina</taxon>
        <taxon>Dothideomycetes</taxon>
        <taxon>Dothideomycetes incertae sedis</taxon>
        <taxon>Zopfiaceae</taxon>
        <taxon>Zopfia</taxon>
    </lineage>
</organism>
<feature type="domain" description="Heterokaryon incompatibility" evidence="1">
    <location>
        <begin position="128"/>
        <end position="346"/>
    </location>
</feature>
<dbReference type="PANTHER" id="PTHR24148">
    <property type="entry name" value="ANKYRIN REPEAT DOMAIN-CONTAINING PROTEIN 39 HOMOLOG-RELATED"/>
    <property type="match status" value="1"/>
</dbReference>
<dbReference type="Proteomes" id="UP000800200">
    <property type="component" value="Unassembled WGS sequence"/>
</dbReference>
<sequence>MRLQCLRPFVRHPLQGRSLKYPLQWPPACRTKILANEHFSLTPSYLHQALESVPTLQINNSPPSDESTNHDVINTMYPQRLDSAKHELRLLYLNPRIRLSAQRQSEEDEDIHVRLEVASCKFDQEPRFEALSYTHGQPYDIDPKVKRHDSEKLHDSKDPSTTRCKHIFINGVRFPVTLNLFNALHRIRDLARRHPRLMQTPFWVDTICINQSDSLEREEQVRLMGEIYRKANGVLIWLGNDAEPVQTRMALDVIKDIFRGFNEWYDLRNSEGSFLARWEEISRAIETTPDAIDQKHLWNELQSDVESWISGLDIRNVIGRSDERPWLALGRLLSRSWFGRVWTWQEKELARNATILIGDTIIPWAELRFAMLVIMVHDLSESRGTPHQVMPGQQYLRVLDNLDLGNCSDLLDLVINVRHRRCTLPHDKIFSVLGAADPNSPSVQHFCGKINYDKPIQELYQEFSRWWIEEKKDLRVLQACSLEQRELKGLPTWVADWSDTTPSRRLASSLYRASGTTQVEARYVHSRPAHISKKIGQFDEMILKGIPIDRIKIVCHDPRLSQFDTFSPGNSGEWNYHQRVTLQPYSALYVSGHRPGLVDSLVSQTWLELEKELKWNKPYSPTGQTMAEAYWRTLLEDHNPHSIYGQQRRIPLDVDLTSVFHNWAERRALTRSLRGPRSHADDDELSPKWLERLQRTLRGKRIFITEKGFLGLAPSNVKTGDVVCVLLGGNVPFSIRPHRQMKKRYTYMVSRLVEETYLHGFMDGRAVEMAEKGKLPYVEFWLR</sequence>
<dbReference type="PANTHER" id="PTHR24148:SF64">
    <property type="entry name" value="HETEROKARYON INCOMPATIBILITY DOMAIN-CONTAINING PROTEIN"/>
    <property type="match status" value="1"/>
</dbReference>
<dbReference type="InterPro" id="IPR010730">
    <property type="entry name" value="HET"/>
</dbReference>
<proteinExistence type="predicted"/>
<dbReference type="EMBL" id="ML994615">
    <property type="protein sequence ID" value="KAF2192135.1"/>
    <property type="molecule type" value="Genomic_DNA"/>
</dbReference>
<name>A0A6A6ELU8_9PEZI</name>
<dbReference type="Pfam" id="PF06985">
    <property type="entry name" value="HET"/>
    <property type="match status" value="1"/>
</dbReference>
<dbReference type="Pfam" id="PF26639">
    <property type="entry name" value="Het-6_barrel"/>
    <property type="match status" value="1"/>
</dbReference>
<evidence type="ECO:0000313" key="2">
    <source>
        <dbReference type="EMBL" id="KAF2192135.1"/>
    </source>
</evidence>
<accession>A0A6A6ELU8</accession>
<gene>
    <name evidence="2" type="ORF">K469DRAFT_716630</name>
</gene>
<dbReference type="AlphaFoldDB" id="A0A6A6ELU8"/>
<evidence type="ECO:0000259" key="1">
    <source>
        <dbReference type="Pfam" id="PF06985"/>
    </source>
</evidence>
<keyword evidence="3" id="KW-1185">Reference proteome</keyword>
<dbReference type="InterPro" id="IPR052895">
    <property type="entry name" value="HetReg/Transcr_Mod"/>
</dbReference>
<evidence type="ECO:0000313" key="3">
    <source>
        <dbReference type="Proteomes" id="UP000800200"/>
    </source>
</evidence>
<protein>
    <recommendedName>
        <fullName evidence="1">Heterokaryon incompatibility domain-containing protein</fullName>
    </recommendedName>
</protein>
<reference evidence="2" key="1">
    <citation type="journal article" date="2020" name="Stud. Mycol.">
        <title>101 Dothideomycetes genomes: a test case for predicting lifestyles and emergence of pathogens.</title>
        <authorList>
            <person name="Haridas S."/>
            <person name="Albert R."/>
            <person name="Binder M."/>
            <person name="Bloem J."/>
            <person name="Labutti K."/>
            <person name="Salamov A."/>
            <person name="Andreopoulos B."/>
            <person name="Baker S."/>
            <person name="Barry K."/>
            <person name="Bills G."/>
            <person name="Bluhm B."/>
            <person name="Cannon C."/>
            <person name="Castanera R."/>
            <person name="Culley D."/>
            <person name="Daum C."/>
            <person name="Ezra D."/>
            <person name="Gonzalez J."/>
            <person name="Henrissat B."/>
            <person name="Kuo A."/>
            <person name="Liang C."/>
            <person name="Lipzen A."/>
            <person name="Lutzoni F."/>
            <person name="Magnuson J."/>
            <person name="Mondo S."/>
            <person name="Nolan M."/>
            <person name="Ohm R."/>
            <person name="Pangilinan J."/>
            <person name="Park H.-J."/>
            <person name="Ramirez L."/>
            <person name="Alfaro M."/>
            <person name="Sun H."/>
            <person name="Tritt A."/>
            <person name="Yoshinaga Y."/>
            <person name="Zwiers L.-H."/>
            <person name="Turgeon B."/>
            <person name="Goodwin S."/>
            <person name="Spatafora J."/>
            <person name="Crous P."/>
            <person name="Grigoriev I."/>
        </authorList>
    </citation>
    <scope>NUCLEOTIDE SEQUENCE</scope>
    <source>
        <strain evidence="2">CBS 207.26</strain>
    </source>
</reference>
<dbReference type="OrthoDB" id="2157530at2759"/>